<evidence type="ECO:0000256" key="12">
    <source>
        <dbReference type="ARBA" id="ARBA00023316"/>
    </source>
</evidence>
<dbReference type="InterPro" id="IPR023346">
    <property type="entry name" value="Lysozyme-like_dom_sf"/>
</dbReference>
<keyword evidence="15" id="KW-0812">Transmembrane</keyword>
<sequence length="761" mass="84790">MPIVKGIFRKGIWIFGILVILIISAYFLLNGLSTYREMKRLRVDSIWRLPSRVYSSELVMTQGMDIERAGLLDRLTRLRYREVADVSAPGEFSRDPQGITVFFHSFQFLGKKHDALPVRLSIDDGQITRIVRTDRNEQIESASLEPECITEIFDSLYEDRTIVDLDDCPRHLLEAIITTEDKRFYDHRGVDFRSLLRAGITNLIHGGIEEGGSTITQQLIKNLFLTSERTMSRKIREIWMALIMERIYSKEEILHMYINEVYMGSYWHSGICGIGKASRMFFDKSVSELSLPEAALLAGIIKAPNAYSPYSAPAKALARRNTVLKLMEAEGIIAPDVFEQARREPLSVIPLVPKKRHAPYFVDYVLSEIRDRYPQEVLEKGGYQIYTTLDMHKQITAETLLEHGLADKGEGIDGAVVIMNPHSGDILAMVGGKRYADSQFNRAVKIRRHIGSLVKPIVYYTALRRGYTLSSFVEDVPVTVRLDDGSEWTPANFDKTAHGRILLKDALVNSYNLATVKIGMELGVKDILAEVGRIVPTDVQEPNPSALLGALSYSPLEVSVIYSAFANGGNQVEARSVLGICNENGTVVEEAAEPRTAKVLDPAVVYLINTVLQEVITSGTAKNSRLYGMPEGACGKTGTSDDLRDSWFVGFTPDLIVTTWLGSDEYHSIGHTGSSGAMPIASMILSRLSPAVTWPVPPDVVICSVDPTNGKLAGFWSSGKGVNIPYIRGTEPREVSEESTPWVWSVLKSLWDRKIQPPEGR</sequence>
<dbReference type="InterPro" id="IPR036950">
    <property type="entry name" value="PBP_transglycosylase"/>
</dbReference>
<dbReference type="NCBIfam" id="TIGR02074">
    <property type="entry name" value="PBP_1a_fam"/>
    <property type="match status" value="1"/>
</dbReference>
<dbReference type="Pfam" id="PF00905">
    <property type="entry name" value="Transpeptidase"/>
    <property type="match status" value="1"/>
</dbReference>
<evidence type="ECO:0000256" key="15">
    <source>
        <dbReference type="SAM" id="Phobius"/>
    </source>
</evidence>
<comment type="subcellular location">
    <subcellularLocation>
        <location evidence="1">Cell membrane</location>
    </subcellularLocation>
</comment>
<keyword evidence="11" id="KW-0511">Multifunctional enzyme</keyword>
<reference evidence="19" key="1">
    <citation type="submission" date="2019-03" db="EMBL/GenBank/DDBJ databases">
        <authorList>
            <person name="Hao L."/>
        </authorList>
    </citation>
    <scope>NUCLEOTIDE SEQUENCE</scope>
</reference>
<evidence type="ECO:0000256" key="5">
    <source>
        <dbReference type="ARBA" id="ARBA00022676"/>
    </source>
</evidence>
<evidence type="ECO:0000256" key="2">
    <source>
        <dbReference type="ARBA" id="ARBA00022475"/>
    </source>
</evidence>
<accession>A0A485M2N7</accession>
<dbReference type="GO" id="GO:0005886">
    <property type="term" value="C:plasma membrane"/>
    <property type="evidence" value="ECO:0007669"/>
    <property type="project" value="UniProtKB-SubCell"/>
</dbReference>
<keyword evidence="5" id="KW-0328">Glycosyltransferase</keyword>
<evidence type="ECO:0000259" key="18">
    <source>
        <dbReference type="Pfam" id="PF14814"/>
    </source>
</evidence>
<evidence type="ECO:0000256" key="6">
    <source>
        <dbReference type="ARBA" id="ARBA00022679"/>
    </source>
</evidence>
<dbReference type="GO" id="GO:0008955">
    <property type="term" value="F:peptidoglycan glycosyltransferase activity"/>
    <property type="evidence" value="ECO:0007669"/>
    <property type="project" value="UniProtKB-EC"/>
</dbReference>
<evidence type="ECO:0000259" key="16">
    <source>
        <dbReference type="Pfam" id="PF00905"/>
    </source>
</evidence>
<evidence type="ECO:0000256" key="3">
    <source>
        <dbReference type="ARBA" id="ARBA00022645"/>
    </source>
</evidence>
<evidence type="ECO:0000256" key="9">
    <source>
        <dbReference type="ARBA" id="ARBA00022984"/>
    </source>
</evidence>
<dbReference type="Gene3D" id="3.40.710.10">
    <property type="entry name" value="DD-peptidase/beta-lactamase superfamily"/>
    <property type="match status" value="1"/>
</dbReference>
<keyword evidence="6" id="KW-0808">Transferase</keyword>
<keyword evidence="7" id="KW-0378">Hydrolase</keyword>
<gene>
    <name evidence="19" type="primary">mrcB</name>
    <name evidence="19" type="ORF">SCFA_430002</name>
</gene>
<evidence type="ECO:0000256" key="10">
    <source>
        <dbReference type="ARBA" id="ARBA00023136"/>
    </source>
</evidence>
<feature type="transmembrane region" description="Helical" evidence="15">
    <location>
        <begin position="12"/>
        <end position="32"/>
    </location>
</feature>
<feature type="domain" description="Glycosyl transferase family 51" evidence="17">
    <location>
        <begin position="156"/>
        <end position="327"/>
    </location>
</feature>
<dbReference type="InterPro" id="IPR050396">
    <property type="entry name" value="Glycosyltr_51/Transpeptidase"/>
</dbReference>
<name>A0A485M2N7_9ZZZZ</name>
<feature type="domain" description="Bifunctional transglycosylase second" evidence="18">
    <location>
        <begin position="62"/>
        <end position="144"/>
    </location>
</feature>
<dbReference type="GO" id="GO:0008658">
    <property type="term" value="F:penicillin binding"/>
    <property type="evidence" value="ECO:0007669"/>
    <property type="project" value="InterPro"/>
</dbReference>
<dbReference type="Pfam" id="PF14814">
    <property type="entry name" value="UB2H"/>
    <property type="match status" value="1"/>
</dbReference>
<keyword evidence="8" id="KW-0133">Cell shape</keyword>
<dbReference type="GO" id="GO:0009252">
    <property type="term" value="P:peptidoglycan biosynthetic process"/>
    <property type="evidence" value="ECO:0007669"/>
    <property type="project" value="UniProtKB-KW"/>
</dbReference>
<organism evidence="19">
    <name type="scientific">anaerobic digester metagenome</name>
    <dbReference type="NCBI Taxonomy" id="1263854"/>
    <lineage>
        <taxon>unclassified sequences</taxon>
        <taxon>metagenomes</taxon>
        <taxon>ecological metagenomes</taxon>
    </lineage>
</organism>
<dbReference type="SUPFAM" id="SSF53955">
    <property type="entry name" value="Lysozyme-like"/>
    <property type="match status" value="1"/>
</dbReference>
<keyword evidence="3" id="KW-0121">Carboxypeptidase</keyword>
<keyword evidence="4" id="KW-0645">Protease</keyword>
<dbReference type="GO" id="GO:0030288">
    <property type="term" value="C:outer membrane-bounded periplasmic space"/>
    <property type="evidence" value="ECO:0007669"/>
    <property type="project" value="TreeGrafter"/>
</dbReference>
<evidence type="ECO:0000256" key="1">
    <source>
        <dbReference type="ARBA" id="ARBA00004236"/>
    </source>
</evidence>
<evidence type="ECO:0000256" key="11">
    <source>
        <dbReference type="ARBA" id="ARBA00023268"/>
    </source>
</evidence>
<keyword evidence="2" id="KW-1003">Cell membrane</keyword>
<dbReference type="Gene3D" id="3.30.2060.10">
    <property type="entry name" value="Penicillin-binding protein 1b domain"/>
    <property type="match status" value="1"/>
</dbReference>
<dbReference type="InterPro" id="IPR028166">
    <property type="entry name" value="UB2H"/>
</dbReference>
<dbReference type="GO" id="GO:0071555">
    <property type="term" value="P:cell wall organization"/>
    <property type="evidence" value="ECO:0007669"/>
    <property type="project" value="UniProtKB-KW"/>
</dbReference>
<keyword evidence="9" id="KW-0573">Peptidoglycan synthesis</keyword>
<dbReference type="GO" id="GO:0008360">
    <property type="term" value="P:regulation of cell shape"/>
    <property type="evidence" value="ECO:0007669"/>
    <property type="project" value="UniProtKB-KW"/>
</dbReference>
<keyword evidence="12" id="KW-0961">Cell wall biogenesis/degradation</keyword>
<dbReference type="InterPro" id="IPR012338">
    <property type="entry name" value="Beta-lactam/transpept-like"/>
</dbReference>
<comment type="catalytic activity">
    <reaction evidence="14">
        <text>[GlcNAc-(1-&gt;4)-Mur2Ac(oyl-L-Ala-gamma-D-Glu-L-Lys-D-Ala-D-Ala)](n)-di-trans,octa-cis-undecaprenyl diphosphate + beta-D-GlcNAc-(1-&gt;4)-Mur2Ac(oyl-L-Ala-gamma-D-Glu-L-Lys-D-Ala-D-Ala)-di-trans,octa-cis-undecaprenyl diphosphate = [GlcNAc-(1-&gt;4)-Mur2Ac(oyl-L-Ala-gamma-D-Glu-L-Lys-D-Ala-D-Ala)](n+1)-di-trans,octa-cis-undecaprenyl diphosphate + di-trans,octa-cis-undecaprenyl diphosphate + H(+)</text>
        <dbReference type="Rhea" id="RHEA:23708"/>
        <dbReference type="Rhea" id="RHEA-COMP:9602"/>
        <dbReference type="Rhea" id="RHEA-COMP:9603"/>
        <dbReference type="ChEBI" id="CHEBI:15378"/>
        <dbReference type="ChEBI" id="CHEBI:58405"/>
        <dbReference type="ChEBI" id="CHEBI:60033"/>
        <dbReference type="ChEBI" id="CHEBI:78435"/>
        <dbReference type="EC" id="2.4.99.28"/>
    </reaction>
</comment>
<dbReference type="EMBL" id="CAADRM010000107">
    <property type="protein sequence ID" value="VFU15608.1"/>
    <property type="molecule type" value="Genomic_DNA"/>
</dbReference>
<keyword evidence="10 15" id="KW-0472">Membrane</keyword>
<dbReference type="PANTHER" id="PTHR32282">
    <property type="entry name" value="BINDING PROTEIN TRANSPEPTIDASE, PUTATIVE-RELATED"/>
    <property type="match status" value="1"/>
</dbReference>
<dbReference type="GO" id="GO:0006508">
    <property type="term" value="P:proteolysis"/>
    <property type="evidence" value="ECO:0007669"/>
    <property type="project" value="UniProtKB-KW"/>
</dbReference>
<evidence type="ECO:0000256" key="4">
    <source>
        <dbReference type="ARBA" id="ARBA00022670"/>
    </source>
</evidence>
<protein>
    <recommendedName>
        <fullName evidence="13">peptidoglycan glycosyltransferase</fullName>
        <ecNumber evidence="13">2.4.99.28</ecNumber>
    </recommendedName>
</protein>
<evidence type="ECO:0000256" key="7">
    <source>
        <dbReference type="ARBA" id="ARBA00022801"/>
    </source>
</evidence>
<proteinExistence type="predicted"/>
<dbReference type="Pfam" id="PF00912">
    <property type="entry name" value="Transgly"/>
    <property type="match status" value="1"/>
</dbReference>
<evidence type="ECO:0000313" key="19">
    <source>
        <dbReference type="EMBL" id="VFU15608.1"/>
    </source>
</evidence>
<dbReference type="PANTHER" id="PTHR32282:SF11">
    <property type="entry name" value="PENICILLIN-BINDING PROTEIN 1B"/>
    <property type="match status" value="1"/>
</dbReference>
<keyword evidence="15" id="KW-1133">Transmembrane helix</keyword>
<dbReference type="GO" id="GO:0004180">
    <property type="term" value="F:carboxypeptidase activity"/>
    <property type="evidence" value="ECO:0007669"/>
    <property type="project" value="UniProtKB-KW"/>
</dbReference>
<dbReference type="FunFam" id="1.10.3810.10:FF:000001">
    <property type="entry name" value="Penicillin-binding protein 1A"/>
    <property type="match status" value="1"/>
</dbReference>
<dbReference type="InterPro" id="IPR001264">
    <property type="entry name" value="Glyco_trans_51"/>
</dbReference>
<evidence type="ECO:0000256" key="13">
    <source>
        <dbReference type="ARBA" id="ARBA00044770"/>
    </source>
</evidence>
<dbReference type="Gene3D" id="1.10.3810.10">
    <property type="entry name" value="Biosynthetic peptidoglycan transglycosylase-like"/>
    <property type="match status" value="1"/>
</dbReference>
<feature type="domain" description="Penicillin-binding protein transpeptidase" evidence="16">
    <location>
        <begin position="414"/>
        <end position="654"/>
    </location>
</feature>
<dbReference type="InterPro" id="IPR001460">
    <property type="entry name" value="PCN-bd_Tpept"/>
</dbReference>
<dbReference type="EC" id="2.4.99.28" evidence="13"/>
<dbReference type="AlphaFoldDB" id="A0A485M2N7"/>
<dbReference type="SUPFAM" id="SSF56601">
    <property type="entry name" value="beta-lactamase/transpeptidase-like"/>
    <property type="match status" value="1"/>
</dbReference>
<evidence type="ECO:0000259" key="17">
    <source>
        <dbReference type="Pfam" id="PF00912"/>
    </source>
</evidence>
<evidence type="ECO:0000256" key="14">
    <source>
        <dbReference type="ARBA" id="ARBA00049902"/>
    </source>
</evidence>
<evidence type="ECO:0000256" key="8">
    <source>
        <dbReference type="ARBA" id="ARBA00022960"/>
    </source>
</evidence>